<protein>
    <submittedName>
        <fullName evidence="3">Class II glutamine amidotransferase</fullName>
    </submittedName>
</protein>
<proteinExistence type="predicted"/>
<dbReference type="PROSITE" id="PS51278">
    <property type="entry name" value="GATASE_TYPE_2"/>
    <property type="match status" value="1"/>
</dbReference>
<dbReference type="SUPFAM" id="SSF56235">
    <property type="entry name" value="N-terminal nucleophile aminohydrolases (Ntn hydrolases)"/>
    <property type="match status" value="1"/>
</dbReference>
<dbReference type="InterPro" id="IPR026869">
    <property type="entry name" value="EgtC-like"/>
</dbReference>
<evidence type="ECO:0000313" key="4">
    <source>
        <dbReference type="Proteomes" id="UP001499979"/>
    </source>
</evidence>
<dbReference type="Gene3D" id="3.60.20.10">
    <property type="entry name" value="Glutamine Phosphoribosylpyrophosphate, subunit 1, domain 1"/>
    <property type="match status" value="1"/>
</dbReference>
<evidence type="ECO:0000259" key="2">
    <source>
        <dbReference type="PROSITE" id="PS51278"/>
    </source>
</evidence>
<dbReference type="Pfam" id="PF13230">
    <property type="entry name" value="GATase_4"/>
    <property type="match status" value="1"/>
</dbReference>
<feature type="domain" description="Glutamine amidotransferase type-2" evidence="2">
    <location>
        <begin position="2"/>
        <end position="263"/>
    </location>
</feature>
<dbReference type="InterPro" id="IPR029055">
    <property type="entry name" value="Ntn_hydrolases_N"/>
</dbReference>
<organism evidence="3 4">
    <name type="scientific">Nocardioides aquiterrae</name>
    <dbReference type="NCBI Taxonomy" id="203799"/>
    <lineage>
        <taxon>Bacteria</taxon>
        <taxon>Bacillati</taxon>
        <taxon>Actinomycetota</taxon>
        <taxon>Actinomycetes</taxon>
        <taxon>Propionibacteriales</taxon>
        <taxon>Nocardioidaceae</taxon>
        <taxon>Nocardioides</taxon>
    </lineage>
</organism>
<dbReference type="PANTHER" id="PTHR42824">
    <property type="entry name" value="GLUTAMINE AMIDOTRANSFERASE"/>
    <property type="match status" value="1"/>
</dbReference>
<evidence type="ECO:0000256" key="1">
    <source>
        <dbReference type="ARBA" id="ARBA00022962"/>
    </source>
</evidence>
<dbReference type="Proteomes" id="UP001499979">
    <property type="component" value="Unassembled WGS sequence"/>
</dbReference>
<name>A0ABN1UPT8_9ACTN</name>
<evidence type="ECO:0000313" key="3">
    <source>
        <dbReference type="EMBL" id="GAA1158586.1"/>
    </source>
</evidence>
<accession>A0ABN1UPT8</accession>
<gene>
    <name evidence="3" type="ORF">GCM10009606_40500</name>
</gene>
<keyword evidence="1 3" id="KW-0315">Glutamine amidotransferase</keyword>
<keyword evidence="4" id="KW-1185">Reference proteome</keyword>
<dbReference type="EMBL" id="BAAAJE010000026">
    <property type="protein sequence ID" value="GAA1158586.1"/>
    <property type="molecule type" value="Genomic_DNA"/>
</dbReference>
<reference evidence="3 4" key="1">
    <citation type="journal article" date="2019" name="Int. J. Syst. Evol. Microbiol.">
        <title>The Global Catalogue of Microorganisms (GCM) 10K type strain sequencing project: providing services to taxonomists for standard genome sequencing and annotation.</title>
        <authorList>
            <consortium name="The Broad Institute Genomics Platform"/>
            <consortium name="The Broad Institute Genome Sequencing Center for Infectious Disease"/>
            <person name="Wu L."/>
            <person name="Ma J."/>
        </authorList>
    </citation>
    <scope>NUCLEOTIDE SEQUENCE [LARGE SCALE GENOMIC DNA]</scope>
    <source>
        <strain evidence="3 4">JCM 11813</strain>
    </source>
</reference>
<dbReference type="CDD" id="cd01908">
    <property type="entry name" value="YafJ"/>
    <property type="match status" value="1"/>
</dbReference>
<sequence length="263" mass="28548">MCRLLGIVSDQPASITDVLADDLRLFADLSQERHGDGWGAAWDDGGEIEVVTSVEPAFRCDSFDRHVSQRRSTASLVHLRWATMGLAVTANNTHPFSRSGAAFAHNGSVHDIEALEGLVAPSLRAGTVGDTDSERYFLAILTRMRDLPAADAMRETLVAIDEVSSYSSLNSILLTPDQLVVGSMFDPTRTDGEPEEYYHLRVKNSADEVVIASSGWPQPGWSLLPNRCVMTVDRRTRAVSVVSVDTGLPIELETVPSTAPALL</sequence>
<comment type="caution">
    <text evidence="3">The sequence shown here is derived from an EMBL/GenBank/DDBJ whole genome shotgun (WGS) entry which is preliminary data.</text>
</comment>
<dbReference type="PANTHER" id="PTHR42824:SF1">
    <property type="entry name" value="GLUTAMINE AMIDOTRANSFERASE YAFJ-RELATED"/>
    <property type="match status" value="1"/>
</dbReference>
<dbReference type="InterPro" id="IPR017932">
    <property type="entry name" value="GATase_2_dom"/>
</dbReference>